<feature type="compositionally biased region" description="Polar residues" evidence="1">
    <location>
        <begin position="325"/>
        <end position="334"/>
    </location>
</feature>
<dbReference type="AlphaFoldDB" id="A0A401U5D7"/>
<comment type="caution">
    <text evidence="3">The sequence shown here is derived from an EMBL/GenBank/DDBJ whole genome shotgun (WGS) entry which is preliminary data.</text>
</comment>
<protein>
    <recommendedName>
        <fullName evidence="5">EF-hand domain-containing protein</fullName>
    </recommendedName>
</protein>
<feature type="region of interest" description="Disordered" evidence="1">
    <location>
        <begin position="230"/>
        <end position="401"/>
    </location>
</feature>
<feature type="chain" id="PRO_5019082338" description="EF-hand domain-containing protein" evidence="2">
    <location>
        <begin position="21"/>
        <end position="401"/>
    </location>
</feature>
<organism evidence="3 4">
    <name type="scientific">Chryseotalea sanaruensis</name>
    <dbReference type="NCBI Taxonomy" id="2482724"/>
    <lineage>
        <taxon>Bacteria</taxon>
        <taxon>Pseudomonadati</taxon>
        <taxon>Bacteroidota</taxon>
        <taxon>Cytophagia</taxon>
        <taxon>Cytophagales</taxon>
        <taxon>Chryseotaleaceae</taxon>
        <taxon>Chryseotalea</taxon>
    </lineage>
</organism>
<reference evidence="3 4" key="1">
    <citation type="submission" date="2018-11" db="EMBL/GenBank/DDBJ databases">
        <title>Chryseotalea sanarue gen. nov., sp., nov., a member of the family Cytophagaceae, isolated from a brackish lake in Hamamatsu Japan.</title>
        <authorList>
            <person name="Maejima Y."/>
            <person name="Iino T."/>
            <person name="Muraguchi Y."/>
            <person name="Fukuda K."/>
            <person name="Ohkuma M."/>
            <person name="Moriuchi R."/>
            <person name="Dohra H."/>
            <person name="Kimbara K."/>
            <person name="Shintani M."/>
        </authorList>
    </citation>
    <scope>NUCLEOTIDE SEQUENCE [LARGE SCALE GENOMIC DNA]</scope>
    <source>
        <strain evidence="3 4">Ys</strain>
    </source>
</reference>
<sequence>MKTLKLKMLSLFFLMSGGLAVIGQSYQSEVPGDDFSLEGALELFKKSSSPEEFERLLNSADARVNNLDLNGDGQIDYIRVIDKNRGNVHAFILQAVISENEGQDIAVIELEKLANGKAVLQITGDEDIYGIETIIEPTEEVRINAGTMSTRTVVNVWAWPSVQYVYSPYYTVWISPWHWRIRPVWWSSWGPVSYYDYYSYWHPYRNYYSHCHTHRVAYARDLYRPHRTTSVVVHNRHHDRVVQYRSSRQANERNYSNNSRSDKSGYANSGTRTLNTNDKQRTNSRSLSTTNNNEYKTRDEKQQYRPAVGTKSKKKQSFERREVGKSSSPTFNRSTSEKSKQQSAPRSISPQQKNSSSYQRSGSSNVSKSSAPRQIKTNTGGASSKPTFKRSDSGSSSKKKN</sequence>
<dbReference type="RefSeq" id="WP_127120744.1">
    <property type="nucleotide sequence ID" value="NZ_BHXQ01000001.1"/>
</dbReference>
<keyword evidence="4" id="KW-1185">Reference proteome</keyword>
<feature type="compositionally biased region" description="Low complexity" evidence="1">
    <location>
        <begin position="283"/>
        <end position="293"/>
    </location>
</feature>
<accession>A0A401U5D7</accession>
<feature type="compositionally biased region" description="Polar residues" evidence="1">
    <location>
        <begin position="341"/>
        <end position="354"/>
    </location>
</feature>
<evidence type="ECO:0008006" key="5">
    <source>
        <dbReference type="Google" id="ProtNLM"/>
    </source>
</evidence>
<evidence type="ECO:0000313" key="4">
    <source>
        <dbReference type="Proteomes" id="UP000288227"/>
    </source>
</evidence>
<evidence type="ECO:0000313" key="3">
    <source>
        <dbReference type="EMBL" id="GCC50089.1"/>
    </source>
</evidence>
<feature type="compositionally biased region" description="Polar residues" evidence="1">
    <location>
        <begin position="244"/>
        <end position="259"/>
    </location>
</feature>
<feature type="compositionally biased region" description="Polar residues" evidence="1">
    <location>
        <begin position="266"/>
        <end position="277"/>
    </location>
</feature>
<dbReference type="OrthoDB" id="939585at2"/>
<evidence type="ECO:0000256" key="2">
    <source>
        <dbReference type="SAM" id="SignalP"/>
    </source>
</evidence>
<name>A0A401U5D7_9BACT</name>
<gene>
    <name evidence="3" type="ORF">SanaruYs_03040</name>
</gene>
<feature type="signal peptide" evidence="2">
    <location>
        <begin position="1"/>
        <end position="20"/>
    </location>
</feature>
<dbReference type="Proteomes" id="UP000288227">
    <property type="component" value="Unassembled WGS sequence"/>
</dbReference>
<feature type="compositionally biased region" description="Polar residues" evidence="1">
    <location>
        <begin position="368"/>
        <end position="386"/>
    </location>
</feature>
<evidence type="ECO:0000256" key="1">
    <source>
        <dbReference type="SAM" id="MobiDB-lite"/>
    </source>
</evidence>
<proteinExistence type="predicted"/>
<keyword evidence="2" id="KW-0732">Signal</keyword>
<dbReference type="EMBL" id="BHXQ01000001">
    <property type="protein sequence ID" value="GCC50089.1"/>
    <property type="molecule type" value="Genomic_DNA"/>
</dbReference>
<feature type="compositionally biased region" description="Low complexity" evidence="1">
    <location>
        <begin position="355"/>
        <end position="367"/>
    </location>
</feature>